<dbReference type="GO" id="GO:0005886">
    <property type="term" value="C:plasma membrane"/>
    <property type="evidence" value="ECO:0007669"/>
    <property type="project" value="TreeGrafter"/>
</dbReference>
<name>A0A418ZSG7_9RHOB</name>
<dbReference type="PROSITE" id="PS00211">
    <property type="entry name" value="ABC_TRANSPORTER_1"/>
    <property type="match status" value="1"/>
</dbReference>
<reference evidence="4 5" key="1">
    <citation type="submission" date="2018-09" db="EMBL/GenBank/DDBJ databases">
        <title>Paracoccus onubensis nov. sp. a moderate halophilic bacterium isolated from Gruta de las Maravillas (Aracena, Spain).</title>
        <authorList>
            <person name="Jurado V."/>
            <person name="Gutierrez-Patricio S."/>
            <person name="Gonzalez-Pimentel J.L."/>
            <person name="Laiz L."/>
            <person name="Saiz-Jimenez C."/>
        </authorList>
    </citation>
    <scope>NUCLEOTIDE SEQUENCE [LARGE SCALE GENOMIC DNA]</scope>
    <source>
        <strain evidence="4 5">DSM 19484</strain>
    </source>
</reference>
<keyword evidence="5" id="KW-1185">Reference proteome</keyword>
<dbReference type="PROSITE" id="PS50893">
    <property type="entry name" value="ABC_TRANSPORTER_2"/>
    <property type="match status" value="1"/>
</dbReference>
<dbReference type="InterPro" id="IPR027417">
    <property type="entry name" value="P-loop_NTPase"/>
</dbReference>
<evidence type="ECO:0000256" key="1">
    <source>
        <dbReference type="ARBA" id="ARBA00022741"/>
    </source>
</evidence>
<protein>
    <submittedName>
        <fullName evidence="4">ATP-binding cassette domain-containing protein</fullName>
    </submittedName>
</protein>
<dbReference type="GO" id="GO:0016887">
    <property type="term" value="F:ATP hydrolysis activity"/>
    <property type="evidence" value="ECO:0007669"/>
    <property type="project" value="InterPro"/>
</dbReference>
<evidence type="ECO:0000256" key="2">
    <source>
        <dbReference type="ARBA" id="ARBA00022840"/>
    </source>
</evidence>
<dbReference type="Proteomes" id="UP000285530">
    <property type="component" value="Unassembled WGS sequence"/>
</dbReference>
<keyword evidence="2 4" id="KW-0067">ATP-binding</keyword>
<dbReference type="Pfam" id="PF00005">
    <property type="entry name" value="ABC_tran"/>
    <property type="match status" value="1"/>
</dbReference>
<accession>A0A418ZSG7</accession>
<evidence type="ECO:0000259" key="3">
    <source>
        <dbReference type="PROSITE" id="PS50893"/>
    </source>
</evidence>
<dbReference type="GO" id="GO:0005524">
    <property type="term" value="F:ATP binding"/>
    <property type="evidence" value="ECO:0007669"/>
    <property type="project" value="UniProtKB-KW"/>
</dbReference>
<feature type="domain" description="ABC transporter" evidence="3">
    <location>
        <begin position="1"/>
        <end position="213"/>
    </location>
</feature>
<dbReference type="AlphaFoldDB" id="A0A418ZSG7"/>
<dbReference type="OrthoDB" id="9802264at2"/>
<sequence length="218" mass="23007">MQLLDRADLGWGDAPVLTGISLTVAPGERLALLGRSGSGKSTLLSALRGAVEARGMRMALVPQDAALVPQLSALRNVLMGRLDDHGAWRNLATLIRPARRDRAEAGAVLDRVGLQGLADTRVETLSGGQKQRVALARALYRGGEIILGDEPLSAVDPLQAQALARLVQGAFPTAILAMHDVAVARAFASRVIGLKEGRVLFDLPVAGLDAARIDRLYG</sequence>
<proteinExistence type="predicted"/>
<dbReference type="Gene3D" id="3.40.50.300">
    <property type="entry name" value="P-loop containing nucleotide triphosphate hydrolases"/>
    <property type="match status" value="1"/>
</dbReference>
<dbReference type="EMBL" id="QZEV01000078">
    <property type="protein sequence ID" value="RJL00513.1"/>
    <property type="molecule type" value="Genomic_DNA"/>
</dbReference>
<dbReference type="SUPFAM" id="SSF52540">
    <property type="entry name" value="P-loop containing nucleoside triphosphate hydrolases"/>
    <property type="match status" value="1"/>
</dbReference>
<dbReference type="InterPro" id="IPR015854">
    <property type="entry name" value="ABC_transpr_LolD-like"/>
</dbReference>
<organism evidence="4 5">
    <name type="scientific">Paracoccus aestuarii</name>
    <dbReference type="NCBI Taxonomy" id="453842"/>
    <lineage>
        <taxon>Bacteria</taxon>
        <taxon>Pseudomonadati</taxon>
        <taxon>Pseudomonadota</taxon>
        <taxon>Alphaproteobacteria</taxon>
        <taxon>Rhodobacterales</taxon>
        <taxon>Paracoccaceae</taxon>
        <taxon>Paracoccus</taxon>
    </lineage>
</organism>
<evidence type="ECO:0000313" key="5">
    <source>
        <dbReference type="Proteomes" id="UP000285530"/>
    </source>
</evidence>
<dbReference type="RefSeq" id="WP_119887023.1">
    <property type="nucleotide sequence ID" value="NZ_CP067171.1"/>
</dbReference>
<dbReference type="SMART" id="SM00382">
    <property type="entry name" value="AAA"/>
    <property type="match status" value="1"/>
</dbReference>
<comment type="caution">
    <text evidence="4">The sequence shown here is derived from an EMBL/GenBank/DDBJ whole genome shotgun (WGS) entry which is preliminary data.</text>
</comment>
<dbReference type="InterPro" id="IPR003439">
    <property type="entry name" value="ABC_transporter-like_ATP-bd"/>
</dbReference>
<dbReference type="GO" id="GO:0022857">
    <property type="term" value="F:transmembrane transporter activity"/>
    <property type="evidence" value="ECO:0007669"/>
    <property type="project" value="TreeGrafter"/>
</dbReference>
<evidence type="ECO:0000313" key="4">
    <source>
        <dbReference type="EMBL" id="RJL00513.1"/>
    </source>
</evidence>
<dbReference type="InterPro" id="IPR017871">
    <property type="entry name" value="ABC_transporter-like_CS"/>
</dbReference>
<keyword evidence="1" id="KW-0547">Nucleotide-binding</keyword>
<dbReference type="InterPro" id="IPR003593">
    <property type="entry name" value="AAA+_ATPase"/>
</dbReference>
<dbReference type="PANTHER" id="PTHR24220">
    <property type="entry name" value="IMPORT ATP-BINDING PROTEIN"/>
    <property type="match status" value="1"/>
</dbReference>
<gene>
    <name evidence="4" type="ORF">D3P06_13390</name>
</gene>